<dbReference type="AlphaFoldDB" id="A0A8H4LGB2"/>
<protein>
    <submittedName>
        <fullName evidence="1">Uncharacterized protein</fullName>
    </submittedName>
</protein>
<sequence length="155" mass="17050">TWTSATCMSLPQASLTHKPCLAWQPAPSSSGSSDIGLTHAGVPESSLPMRLVSVALLITYMRFPRRDLRHSAATSALLRGLNVSIGTQLSNQVAALRHRLFFSWAQDRADTRKENGPENSCPILTPFHLPPRPQQLEYNGDSQIQFGINEVSNQQ</sequence>
<dbReference type="Proteomes" id="UP000554235">
    <property type="component" value="Unassembled WGS sequence"/>
</dbReference>
<keyword evidence="2" id="KW-1185">Reference proteome</keyword>
<name>A0A8H4LGB2_9HYPO</name>
<reference evidence="1 2" key="1">
    <citation type="submission" date="2020-01" db="EMBL/GenBank/DDBJ databases">
        <title>Identification and distribution of gene clusters putatively required for synthesis of sphingolipid metabolism inhibitors in phylogenetically diverse species of the filamentous fungus Fusarium.</title>
        <authorList>
            <person name="Kim H.-S."/>
            <person name="Busman M."/>
            <person name="Brown D.W."/>
            <person name="Divon H."/>
            <person name="Uhlig S."/>
            <person name="Proctor R.H."/>
        </authorList>
    </citation>
    <scope>NUCLEOTIDE SEQUENCE [LARGE SCALE GENOMIC DNA]</scope>
    <source>
        <strain evidence="1 2">NRRL 20459</strain>
    </source>
</reference>
<comment type="caution">
    <text evidence="1">The sequence shown here is derived from an EMBL/GenBank/DDBJ whole genome shotgun (WGS) entry which is preliminary data.</text>
</comment>
<feature type="non-terminal residue" evidence="1">
    <location>
        <position position="1"/>
    </location>
</feature>
<evidence type="ECO:0000313" key="1">
    <source>
        <dbReference type="EMBL" id="KAF4467128.1"/>
    </source>
</evidence>
<evidence type="ECO:0000313" key="2">
    <source>
        <dbReference type="Proteomes" id="UP000554235"/>
    </source>
</evidence>
<accession>A0A8H4LGB2</accession>
<dbReference type="EMBL" id="JAADYS010000780">
    <property type="protein sequence ID" value="KAF4467128.1"/>
    <property type="molecule type" value="Genomic_DNA"/>
</dbReference>
<organism evidence="1 2">
    <name type="scientific">Fusarium albosuccineum</name>
    <dbReference type="NCBI Taxonomy" id="1237068"/>
    <lineage>
        <taxon>Eukaryota</taxon>
        <taxon>Fungi</taxon>
        <taxon>Dikarya</taxon>
        <taxon>Ascomycota</taxon>
        <taxon>Pezizomycotina</taxon>
        <taxon>Sordariomycetes</taxon>
        <taxon>Hypocreomycetidae</taxon>
        <taxon>Hypocreales</taxon>
        <taxon>Nectriaceae</taxon>
        <taxon>Fusarium</taxon>
        <taxon>Fusarium decemcellulare species complex</taxon>
    </lineage>
</organism>
<proteinExistence type="predicted"/>
<gene>
    <name evidence="1" type="ORF">FALBO_6001</name>
</gene>